<name>A0AAD4VIE8_PRUDU</name>
<dbReference type="Proteomes" id="UP001054821">
    <property type="component" value="Chromosome 6"/>
</dbReference>
<gene>
    <name evidence="1" type="ORF">L3X38_033480</name>
</gene>
<evidence type="ECO:0000313" key="2">
    <source>
        <dbReference type="Proteomes" id="UP001054821"/>
    </source>
</evidence>
<accession>A0AAD4VIE8</accession>
<organism evidence="1 2">
    <name type="scientific">Prunus dulcis</name>
    <name type="common">Almond</name>
    <name type="synonym">Amygdalus dulcis</name>
    <dbReference type="NCBI Taxonomy" id="3755"/>
    <lineage>
        <taxon>Eukaryota</taxon>
        <taxon>Viridiplantae</taxon>
        <taxon>Streptophyta</taxon>
        <taxon>Embryophyta</taxon>
        <taxon>Tracheophyta</taxon>
        <taxon>Spermatophyta</taxon>
        <taxon>Magnoliopsida</taxon>
        <taxon>eudicotyledons</taxon>
        <taxon>Gunneridae</taxon>
        <taxon>Pentapetalae</taxon>
        <taxon>rosids</taxon>
        <taxon>fabids</taxon>
        <taxon>Rosales</taxon>
        <taxon>Rosaceae</taxon>
        <taxon>Amygdaloideae</taxon>
        <taxon>Amygdaleae</taxon>
        <taxon>Prunus</taxon>
    </lineage>
</organism>
<evidence type="ECO:0000313" key="1">
    <source>
        <dbReference type="EMBL" id="KAI5324407.1"/>
    </source>
</evidence>
<reference evidence="1 2" key="1">
    <citation type="journal article" date="2022" name="G3 (Bethesda)">
        <title>Whole-genome sequence and methylome profiling of the almond [Prunus dulcis (Mill.) D.A. Webb] cultivar 'Nonpareil'.</title>
        <authorList>
            <person name="D'Amico-Willman K.M."/>
            <person name="Ouma W.Z."/>
            <person name="Meulia T."/>
            <person name="Sideli G.M."/>
            <person name="Gradziel T.M."/>
            <person name="Fresnedo-Ramirez J."/>
        </authorList>
    </citation>
    <scope>NUCLEOTIDE SEQUENCE [LARGE SCALE GENOMIC DNA]</scope>
    <source>
        <strain evidence="1">Clone GOH B32 T37-40</strain>
    </source>
</reference>
<protein>
    <submittedName>
        <fullName evidence="1">Uncharacterized protein</fullName>
    </submittedName>
</protein>
<sequence length="69" mass="7536">MAKKNSNFITTKNVASRSQKLSALWNSQTIAIFIDLCIKENDHGNVDTQEVIAMVAEKADPDLGGEVNT</sequence>
<keyword evidence="2" id="KW-1185">Reference proteome</keyword>
<proteinExistence type="predicted"/>
<comment type="caution">
    <text evidence="1">The sequence shown here is derived from an EMBL/GenBank/DDBJ whole genome shotgun (WGS) entry which is preliminary data.</text>
</comment>
<dbReference type="AlphaFoldDB" id="A0AAD4VIE8"/>
<dbReference type="EMBL" id="JAJFAZ020000006">
    <property type="protein sequence ID" value="KAI5324407.1"/>
    <property type="molecule type" value="Genomic_DNA"/>
</dbReference>